<comment type="caution">
    <text evidence="2">The sequence shown here is derived from an EMBL/GenBank/DDBJ whole genome shotgun (WGS) entry which is preliminary data.</text>
</comment>
<dbReference type="Proteomes" id="UP000285693">
    <property type="component" value="Unassembled WGS sequence"/>
</dbReference>
<gene>
    <name evidence="2" type="ORF">DWW65_15770</name>
</gene>
<protein>
    <submittedName>
        <fullName evidence="2">DUF4368 domain-containing protein</fullName>
    </submittedName>
</protein>
<feature type="non-terminal residue" evidence="2">
    <location>
        <position position="1"/>
    </location>
</feature>
<feature type="domain" description="DUF4368" evidence="1">
    <location>
        <begin position="13"/>
        <end position="43"/>
    </location>
</feature>
<dbReference type="Pfam" id="PF14287">
    <property type="entry name" value="DUF4368"/>
    <property type="match status" value="1"/>
</dbReference>
<dbReference type="AlphaFoldDB" id="A0A3R6AW59"/>
<accession>A0A3R6AW59</accession>
<dbReference type="InterPro" id="IPR025378">
    <property type="entry name" value="DUF4368"/>
</dbReference>
<evidence type="ECO:0000313" key="3">
    <source>
        <dbReference type="Proteomes" id="UP000285693"/>
    </source>
</evidence>
<dbReference type="EMBL" id="QRXY01000032">
    <property type="protein sequence ID" value="RGU41918.1"/>
    <property type="molecule type" value="Genomic_DNA"/>
</dbReference>
<evidence type="ECO:0000313" key="2">
    <source>
        <dbReference type="EMBL" id="RGU41918.1"/>
    </source>
</evidence>
<reference evidence="2 3" key="1">
    <citation type="submission" date="2018-08" db="EMBL/GenBank/DDBJ databases">
        <title>A genome reference for cultivated species of the human gut microbiota.</title>
        <authorList>
            <person name="Zou Y."/>
            <person name="Xue W."/>
            <person name="Luo G."/>
        </authorList>
    </citation>
    <scope>NUCLEOTIDE SEQUENCE [LARGE SCALE GENOMIC DNA]</scope>
    <source>
        <strain evidence="2 3">AF16-31</strain>
    </source>
</reference>
<organism evidence="2 3">
    <name type="scientific">Coprococcus comes</name>
    <dbReference type="NCBI Taxonomy" id="410072"/>
    <lineage>
        <taxon>Bacteria</taxon>
        <taxon>Bacillati</taxon>
        <taxon>Bacillota</taxon>
        <taxon>Clostridia</taxon>
        <taxon>Lachnospirales</taxon>
        <taxon>Lachnospiraceae</taxon>
        <taxon>Coprococcus</taxon>
    </lineage>
</organism>
<name>A0A3R6AW59_9FIRM</name>
<proteinExistence type="predicted"/>
<sequence>VFETPWLRRLLELKDIEELDRDIIVEMIDQITVYENHKLKISYNFGNELEHLFSSVYCEDLEKKAI</sequence>
<evidence type="ECO:0000259" key="1">
    <source>
        <dbReference type="Pfam" id="PF14287"/>
    </source>
</evidence>